<evidence type="ECO:0000313" key="3">
    <source>
        <dbReference type="EMBL" id="KIF80230.1"/>
    </source>
</evidence>
<dbReference type="EMBL" id="JWJG01000028">
    <property type="protein sequence ID" value="KIF80230.1"/>
    <property type="molecule type" value="Genomic_DNA"/>
</dbReference>
<keyword evidence="2" id="KW-0812">Transmembrane</keyword>
<evidence type="ECO:0000313" key="4">
    <source>
        <dbReference type="Proteomes" id="UP000031572"/>
    </source>
</evidence>
<keyword evidence="2" id="KW-0472">Membrane</keyword>
<evidence type="ECO:0000256" key="2">
    <source>
        <dbReference type="SAM" id="Phobius"/>
    </source>
</evidence>
<evidence type="ECO:0000256" key="1">
    <source>
        <dbReference type="SAM" id="MobiDB-lite"/>
    </source>
</evidence>
<feature type="region of interest" description="Disordered" evidence="1">
    <location>
        <begin position="58"/>
        <end position="77"/>
    </location>
</feature>
<protein>
    <submittedName>
        <fullName evidence="3">Uncharacterized protein</fullName>
    </submittedName>
</protein>
<proteinExistence type="predicted"/>
<accession>A0A0C2BG60</accession>
<reference evidence="3 4" key="1">
    <citation type="submission" date="2014-12" db="EMBL/GenBank/DDBJ databases">
        <title>Denitrispirillum autotrophicum gen. nov., sp. nov., Denitrifying, Facultatively Autotrophic Bacteria Isolated from Rice Paddy Soil.</title>
        <authorList>
            <person name="Ishii S."/>
            <person name="Ashida N."/>
            <person name="Ohno H."/>
            <person name="Otsuka S."/>
            <person name="Yokota A."/>
            <person name="Senoo K."/>
        </authorList>
    </citation>
    <scope>NUCLEOTIDE SEQUENCE [LARGE SCALE GENOMIC DNA]</scope>
    <source>
        <strain evidence="3 4">TSA66</strain>
    </source>
</reference>
<dbReference type="OrthoDB" id="9182721at2"/>
<feature type="transmembrane region" description="Helical" evidence="2">
    <location>
        <begin position="12"/>
        <end position="34"/>
    </location>
</feature>
<dbReference type="STRING" id="709839.TSA66_04460"/>
<dbReference type="AlphaFoldDB" id="A0A0C2BG60"/>
<sequence>MDVNHIIEPERQGLWIAATFIVALLALVLAFASLKRVNNLTYMTQTEALLLNKKIEDSKTQGGSAPAAAPAAPATSK</sequence>
<keyword evidence="4" id="KW-1185">Reference proteome</keyword>
<dbReference type="Proteomes" id="UP000031572">
    <property type="component" value="Unassembled WGS sequence"/>
</dbReference>
<name>A0A0C2BG60_9BURK</name>
<gene>
    <name evidence="3" type="ORF">TSA66_04460</name>
</gene>
<feature type="compositionally biased region" description="Low complexity" evidence="1">
    <location>
        <begin position="65"/>
        <end position="77"/>
    </location>
</feature>
<comment type="caution">
    <text evidence="3">The sequence shown here is derived from an EMBL/GenBank/DDBJ whole genome shotgun (WGS) entry which is preliminary data.</text>
</comment>
<dbReference type="RefSeq" id="WP_040039146.1">
    <property type="nucleotide sequence ID" value="NZ_JWJG01000028.1"/>
</dbReference>
<organism evidence="3 4">
    <name type="scientific">Noviherbaspirillum autotrophicum</name>
    <dbReference type="NCBI Taxonomy" id="709839"/>
    <lineage>
        <taxon>Bacteria</taxon>
        <taxon>Pseudomonadati</taxon>
        <taxon>Pseudomonadota</taxon>
        <taxon>Betaproteobacteria</taxon>
        <taxon>Burkholderiales</taxon>
        <taxon>Oxalobacteraceae</taxon>
        <taxon>Noviherbaspirillum</taxon>
    </lineage>
</organism>
<keyword evidence="2" id="KW-1133">Transmembrane helix</keyword>